<feature type="domain" description="SLH" evidence="1">
    <location>
        <begin position="31"/>
        <end position="94"/>
    </location>
</feature>
<gene>
    <name evidence="2" type="ORF">WMW72_05590</name>
</gene>
<dbReference type="InterPro" id="IPR001119">
    <property type="entry name" value="SLH_dom"/>
</dbReference>
<dbReference type="Pfam" id="PF00395">
    <property type="entry name" value="SLH"/>
    <property type="match status" value="1"/>
</dbReference>
<evidence type="ECO:0000313" key="3">
    <source>
        <dbReference type="Proteomes" id="UP001469365"/>
    </source>
</evidence>
<reference evidence="2 3" key="1">
    <citation type="submission" date="2024-04" db="EMBL/GenBank/DDBJ databases">
        <title>draft genome sequnece of Paenibacillus filicis.</title>
        <authorList>
            <person name="Kim D.-U."/>
        </authorList>
    </citation>
    <scope>NUCLEOTIDE SEQUENCE [LARGE SCALE GENOMIC DNA]</scope>
    <source>
        <strain evidence="2 3">KACC14197</strain>
    </source>
</reference>
<protein>
    <submittedName>
        <fullName evidence="2">S-layer homology domain-containing protein</fullName>
    </submittedName>
</protein>
<keyword evidence="3" id="KW-1185">Reference proteome</keyword>
<proteinExistence type="predicted"/>
<evidence type="ECO:0000313" key="2">
    <source>
        <dbReference type="EMBL" id="MEK8127384.1"/>
    </source>
</evidence>
<name>A0ABU9DES9_9BACL</name>
<accession>A0ABU9DES9</accession>
<sequence>MGDRISRQDMAVIAHRVARYLHTKLPAGTSSEPFADQADIAGYALEVVKTLQQAGIIDGVEAQRFAPSETVSRAQAATIIAAAKLPWFFQSHSFFGKGKRFQKNH</sequence>
<dbReference type="PROSITE" id="PS51272">
    <property type="entry name" value="SLH"/>
    <property type="match status" value="1"/>
</dbReference>
<comment type="caution">
    <text evidence="2">The sequence shown here is derived from an EMBL/GenBank/DDBJ whole genome shotgun (WGS) entry which is preliminary data.</text>
</comment>
<dbReference type="Proteomes" id="UP001469365">
    <property type="component" value="Unassembled WGS sequence"/>
</dbReference>
<organism evidence="2 3">
    <name type="scientific">Paenibacillus filicis</name>
    <dbReference type="NCBI Taxonomy" id="669464"/>
    <lineage>
        <taxon>Bacteria</taxon>
        <taxon>Bacillati</taxon>
        <taxon>Bacillota</taxon>
        <taxon>Bacilli</taxon>
        <taxon>Bacillales</taxon>
        <taxon>Paenibacillaceae</taxon>
        <taxon>Paenibacillus</taxon>
    </lineage>
</organism>
<dbReference type="EMBL" id="JBBPCC010000002">
    <property type="protein sequence ID" value="MEK8127384.1"/>
    <property type="molecule type" value="Genomic_DNA"/>
</dbReference>
<evidence type="ECO:0000259" key="1">
    <source>
        <dbReference type="PROSITE" id="PS51272"/>
    </source>
</evidence>